<dbReference type="InterPro" id="IPR002656">
    <property type="entry name" value="Acyl_transf_3_dom"/>
</dbReference>
<feature type="chain" id="PRO_5042509948" evidence="3">
    <location>
        <begin position="23"/>
        <end position="794"/>
    </location>
</feature>
<feature type="transmembrane region" description="Helical" evidence="2">
    <location>
        <begin position="649"/>
        <end position="671"/>
    </location>
</feature>
<feature type="transmembrane region" description="Helical" evidence="2">
    <location>
        <begin position="618"/>
        <end position="637"/>
    </location>
</feature>
<dbReference type="Proteomes" id="UP000694867">
    <property type="component" value="Unplaced"/>
</dbReference>
<dbReference type="PANTHER" id="PTHR11161:SF0">
    <property type="entry name" value="O-ACYLTRANSFERASE LIKE PROTEIN"/>
    <property type="match status" value="1"/>
</dbReference>
<evidence type="ECO:0000256" key="2">
    <source>
        <dbReference type="SAM" id="Phobius"/>
    </source>
</evidence>
<evidence type="ECO:0000313" key="6">
    <source>
        <dbReference type="RefSeq" id="XP_003747253.1"/>
    </source>
</evidence>
<dbReference type="Pfam" id="PF20146">
    <property type="entry name" value="NRF"/>
    <property type="match status" value="1"/>
</dbReference>
<feature type="signal peptide" evidence="3">
    <location>
        <begin position="1"/>
        <end position="22"/>
    </location>
</feature>
<evidence type="ECO:0000256" key="3">
    <source>
        <dbReference type="SAM" id="SignalP"/>
    </source>
</evidence>
<dbReference type="PANTHER" id="PTHR11161">
    <property type="entry name" value="O-ACYLTRANSFERASE"/>
    <property type="match status" value="1"/>
</dbReference>
<protein>
    <submittedName>
        <fullName evidence="6">Nose resistant to fluoxetine protein 6</fullName>
    </submittedName>
</protein>
<dbReference type="InterPro" id="IPR052728">
    <property type="entry name" value="O2_lipid_transport_reg"/>
</dbReference>
<keyword evidence="2" id="KW-0472">Membrane</keyword>
<evidence type="ECO:0000259" key="4">
    <source>
        <dbReference type="SMART" id="SM00703"/>
    </source>
</evidence>
<keyword evidence="2" id="KW-1133">Transmembrane helix</keyword>
<dbReference type="SMART" id="SM00703">
    <property type="entry name" value="NRF"/>
    <property type="match status" value="1"/>
</dbReference>
<dbReference type="KEGG" id="goe:100903479"/>
<feature type="transmembrane region" description="Helical" evidence="2">
    <location>
        <begin position="252"/>
        <end position="274"/>
    </location>
</feature>
<reference evidence="6" key="1">
    <citation type="submission" date="2025-08" db="UniProtKB">
        <authorList>
            <consortium name="RefSeq"/>
        </authorList>
    </citation>
    <scope>IDENTIFICATION</scope>
</reference>
<keyword evidence="3" id="KW-0732">Signal</keyword>
<feature type="domain" description="Nose resistant-to-fluoxetine protein N-terminal" evidence="4">
    <location>
        <begin position="89"/>
        <end position="247"/>
    </location>
</feature>
<gene>
    <name evidence="6" type="primary">LOC100903479</name>
</gene>
<feature type="transmembrane region" description="Helical" evidence="2">
    <location>
        <begin position="683"/>
        <end position="706"/>
    </location>
</feature>
<sequence length="794" mass="89986">MQLYWVFSLVGLLGYTALGVSAQEASEFGDDASGGQTKQQAQDEERYPTTTEVQSTTRDLLDDLEPIFKDIQRKVYPAVSELLADENISSECTTSILATLNGVRNQKKWALMIATASGTIPQNLFLGAQGSHGSYDQCLAAKRTNHNGEIDLRGQYCTLLLYPTQKMFESLKEFMKDDPFFKQTFNKMAEWPREYFGIATGIKIGVCTPDHCSDDDLNYAIDKLFNRVYGIETRFVSCRIREAKVPTTFQRIVIASGFVLLALVLLGTATDFYLNRVRDEPQYISPWLIITFVMMYSARRNVRRLFTPYTPQTKELGFLNGIKVLLSCWVVYGHNAIFVSPDILLNITDYVELLKNVPFQIITNSFMAVSSFFFISGFLLAYLCFKEKKRIVKQNPALLISIMFVRRYFRLVIPLLVVVCYSLLMDLWADGPNDRDSIFNLYARSCPRNWWSIPTLTSNYMGADNMCLGHSWYVAVDMQVFVLAAILVMLILFHPRAGIFLTTALILITSAWVALSTYLYGYSPIISFTGSLPEVLAATFDYVYAQPVTHAGCYLLGILCAYVCFYKGTKLEWYTQTAMWILAHGCSSYVVFVTVFWYRHGMPGPLGGSLYAGFHRVTFTLGLFWLIYACLHGMAPYTRRILEHSAFRALGRLAFGIYLVHFAVVFMHQGLLKNQAFYPDQFLLLQSTLGILGISVGLAFLMNIAVESPVAHMDNFLFKKVMGKLIGEPQNAKEAEMIGRKAEVALTLEQHYDHWRRTSSKKDRDCNGLSDRNGTIIDIKEQLPTKVLSDKTRL</sequence>
<feature type="transmembrane region" description="Helical" evidence="2">
    <location>
        <begin position="361"/>
        <end position="385"/>
    </location>
</feature>
<accession>A0AAJ6QXL0</accession>
<dbReference type="Pfam" id="PF01757">
    <property type="entry name" value="Acyl_transf_3"/>
    <property type="match status" value="1"/>
</dbReference>
<dbReference type="AlphaFoldDB" id="A0AAJ6QXL0"/>
<evidence type="ECO:0000256" key="1">
    <source>
        <dbReference type="SAM" id="MobiDB-lite"/>
    </source>
</evidence>
<feature type="region of interest" description="Disordered" evidence="1">
    <location>
        <begin position="29"/>
        <end position="52"/>
    </location>
</feature>
<evidence type="ECO:0000313" key="5">
    <source>
        <dbReference type="Proteomes" id="UP000694867"/>
    </source>
</evidence>
<dbReference type="GeneID" id="100903479"/>
<feature type="transmembrane region" description="Helical" evidence="2">
    <location>
        <begin position="471"/>
        <end position="492"/>
    </location>
</feature>
<dbReference type="InterPro" id="IPR006621">
    <property type="entry name" value="Nose-resist-to-fluoxetine_N"/>
</dbReference>
<keyword evidence="2" id="KW-0812">Transmembrane</keyword>
<feature type="transmembrane region" description="Helical" evidence="2">
    <location>
        <begin position="408"/>
        <end position="429"/>
    </location>
</feature>
<name>A0AAJ6QXL0_9ACAR</name>
<feature type="transmembrane region" description="Helical" evidence="2">
    <location>
        <begin position="499"/>
        <end position="522"/>
    </location>
</feature>
<feature type="transmembrane region" description="Helical" evidence="2">
    <location>
        <begin position="281"/>
        <end position="298"/>
    </location>
</feature>
<organism evidence="5 6">
    <name type="scientific">Galendromus occidentalis</name>
    <name type="common">western predatory mite</name>
    <dbReference type="NCBI Taxonomy" id="34638"/>
    <lineage>
        <taxon>Eukaryota</taxon>
        <taxon>Metazoa</taxon>
        <taxon>Ecdysozoa</taxon>
        <taxon>Arthropoda</taxon>
        <taxon>Chelicerata</taxon>
        <taxon>Arachnida</taxon>
        <taxon>Acari</taxon>
        <taxon>Parasitiformes</taxon>
        <taxon>Mesostigmata</taxon>
        <taxon>Gamasina</taxon>
        <taxon>Phytoseioidea</taxon>
        <taxon>Phytoseiidae</taxon>
        <taxon>Typhlodrominae</taxon>
        <taxon>Galendromus</taxon>
    </lineage>
</organism>
<feature type="transmembrane region" description="Helical" evidence="2">
    <location>
        <begin position="577"/>
        <end position="598"/>
    </location>
</feature>
<proteinExistence type="predicted"/>
<dbReference type="RefSeq" id="XP_003747253.1">
    <property type="nucleotide sequence ID" value="XM_003747205.2"/>
</dbReference>
<keyword evidence="5" id="KW-1185">Reference proteome</keyword>
<dbReference type="GO" id="GO:0016747">
    <property type="term" value="F:acyltransferase activity, transferring groups other than amino-acyl groups"/>
    <property type="evidence" value="ECO:0007669"/>
    <property type="project" value="InterPro"/>
</dbReference>
<feature type="transmembrane region" description="Helical" evidence="2">
    <location>
        <begin position="542"/>
        <end position="565"/>
    </location>
</feature>